<comment type="caution">
    <text evidence="2">The sequence shown here is derived from an EMBL/GenBank/DDBJ whole genome shotgun (WGS) entry which is preliminary data.</text>
</comment>
<dbReference type="EMBL" id="QGMY01000008">
    <property type="protein sequence ID" value="PWR71380.1"/>
    <property type="molecule type" value="Genomic_DNA"/>
</dbReference>
<reference evidence="2 3" key="1">
    <citation type="submission" date="2018-05" db="EMBL/GenBank/DDBJ databases">
        <title>Draft genome of Methanospirillum lacunae Ki8-1.</title>
        <authorList>
            <person name="Dueholm M.S."/>
            <person name="Nielsen P.H."/>
            <person name="Bakmann L.F."/>
            <person name="Otzen D.E."/>
        </authorList>
    </citation>
    <scope>NUCLEOTIDE SEQUENCE [LARGE SCALE GENOMIC DNA]</scope>
    <source>
        <strain evidence="2 3">Ki8-1</strain>
    </source>
</reference>
<keyword evidence="1" id="KW-0812">Transmembrane</keyword>
<feature type="transmembrane region" description="Helical" evidence="1">
    <location>
        <begin position="12"/>
        <end position="30"/>
    </location>
</feature>
<proteinExistence type="predicted"/>
<sequence>MDITFTNDGLIGIAIIFGVIVFIFLIVREIRLMKTNNRKLELELEREKLSILKEDSSTKGPSLLRISEDKLSSMREIEDLNAALQSDIFVKQKLVEGRIQKLENMIKDEKLDRMLTKIQDEEKKIL</sequence>
<dbReference type="OrthoDB" id="117525at2157"/>
<dbReference type="RefSeq" id="WP_109968998.1">
    <property type="nucleotide sequence ID" value="NZ_CP176093.1"/>
</dbReference>
<evidence type="ECO:0000256" key="1">
    <source>
        <dbReference type="SAM" id="Phobius"/>
    </source>
</evidence>
<dbReference type="GeneID" id="97546995"/>
<dbReference type="AlphaFoldDB" id="A0A2V2MYL5"/>
<keyword evidence="1" id="KW-0472">Membrane</keyword>
<evidence type="ECO:0000313" key="3">
    <source>
        <dbReference type="Proteomes" id="UP000245657"/>
    </source>
</evidence>
<gene>
    <name evidence="2" type="ORF">DK846_10970</name>
</gene>
<name>A0A2V2MYL5_9EURY</name>
<keyword evidence="3" id="KW-1185">Reference proteome</keyword>
<accession>A0A2V2MYL5</accession>
<evidence type="ECO:0000313" key="2">
    <source>
        <dbReference type="EMBL" id="PWR71380.1"/>
    </source>
</evidence>
<protein>
    <submittedName>
        <fullName evidence="2">Uncharacterized protein</fullName>
    </submittedName>
</protein>
<organism evidence="2 3">
    <name type="scientific">Methanospirillum lacunae</name>
    <dbReference type="NCBI Taxonomy" id="668570"/>
    <lineage>
        <taxon>Archaea</taxon>
        <taxon>Methanobacteriati</taxon>
        <taxon>Methanobacteriota</taxon>
        <taxon>Stenosarchaea group</taxon>
        <taxon>Methanomicrobia</taxon>
        <taxon>Methanomicrobiales</taxon>
        <taxon>Methanospirillaceae</taxon>
        <taxon>Methanospirillum</taxon>
    </lineage>
</organism>
<keyword evidence="1" id="KW-1133">Transmembrane helix</keyword>
<dbReference type="Proteomes" id="UP000245657">
    <property type="component" value="Unassembled WGS sequence"/>
</dbReference>